<dbReference type="InterPro" id="IPR000801">
    <property type="entry name" value="Esterase-like"/>
</dbReference>
<dbReference type="PANTHER" id="PTHR48098:SF6">
    <property type="entry name" value="FERRI-BACILLIBACTIN ESTERASE BESA"/>
    <property type="match status" value="1"/>
</dbReference>
<organism evidence="1">
    <name type="scientific">Sediminibacterium sp. KACHI17</name>
    <dbReference type="NCBI Taxonomy" id="1751071"/>
    <lineage>
        <taxon>Bacteria</taxon>
        <taxon>Pseudomonadati</taxon>
        <taxon>Bacteroidota</taxon>
        <taxon>Chitinophagia</taxon>
        <taxon>Chitinophagales</taxon>
        <taxon>Chitinophagaceae</taxon>
        <taxon>Sediminibacterium</taxon>
    </lineage>
</organism>
<evidence type="ECO:0000313" key="1">
    <source>
        <dbReference type="EMBL" id="BFG70127.1"/>
    </source>
</evidence>
<sequence length="272" mass="31284">MAETPSEISLTSIQVSRHTVHSEFLERDVLIDLYLPVESFRKDPLSLLLINDGQDLPKMPFDELLDQLITDGEIQPLIAVGIHCGEDRKMEYGTAYAADYKGRGAKAGLYTKFIFDELLPFIRKVSQIQSFKDKSFSGFSLGALSAMDIVWNHPSEFNRIGVFSGSLWWRRKGYEEGYEDEKDRLMHLQVRKGGFYPWIRTFIQCGQLDEAEDRNKNGIIDSIDDALDLIFEMKSKGYTDEHIHYLEMEDGKHDVPTWAKAFPAFLKWGWGL</sequence>
<gene>
    <name evidence="1" type="ORF">KACHI17_10080</name>
</gene>
<dbReference type="Pfam" id="PF00756">
    <property type="entry name" value="Esterase"/>
    <property type="match status" value="1"/>
</dbReference>
<dbReference type="RefSeq" id="WP_353550416.1">
    <property type="nucleotide sequence ID" value="NZ_AP029612.1"/>
</dbReference>
<dbReference type="AlphaFoldDB" id="A0AAT9GHI8"/>
<dbReference type="Gene3D" id="3.40.50.1820">
    <property type="entry name" value="alpha/beta hydrolase"/>
    <property type="match status" value="1"/>
</dbReference>
<dbReference type="PANTHER" id="PTHR48098">
    <property type="entry name" value="ENTEROCHELIN ESTERASE-RELATED"/>
    <property type="match status" value="1"/>
</dbReference>
<accession>A0AAT9GHI8</accession>
<reference evidence="1" key="1">
    <citation type="submission" date="2024-02" db="EMBL/GenBank/DDBJ databases">
        <title>Sediminibacterium planktonica sp. nov. and Sediminibacterium longus sp. nov., isolated from surface lake and river water.</title>
        <authorList>
            <person name="Watanabe K."/>
            <person name="Takemine S."/>
            <person name="Ishii Y."/>
            <person name="Ogata Y."/>
            <person name="Shindo C."/>
            <person name="Suda W."/>
        </authorList>
    </citation>
    <scope>NUCLEOTIDE SEQUENCE</scope>
    <source>
        <strain evidence="1">KACHI17</strain>
    </source>
</reference>
<name>A0AAT9GHI8_9BACT</name>
<dbReference type="InterPro" id="IPR050583">
    <property type="entry name" value="Mycobacterial_A85_antigen"/>
</dbReference>
<dbReference type="InterPro" id="IPR029058">
    <property type="entry name" value="AB_hydrolase_fold"/>
</dbReference>
<protein>
    <recommendedName>
        <fullName evidence="2">Esterase</fullName>
    </recommendedName>
</protein>
<proteinExistence type="predicted"/>
<evidence type="ECO:0008006" key="2">
    <source>
        <dbReference type="Google" id="ProtNLM"/>
    </source>
</evidence>
<dbReference type="SUPFAM" id="SSF53474">
    <property type="entry name" value="alpha/beta-Hydrolases"/>
    <property type="match status" value="1"/>
</dbReference>
<dbReference type="EMBL" id="AP029612">
    <property type="protein sequence ID" value="BFG70127.1"/>
    <property type="molecule type" value="Genomic_DNA"/>
</dbReference>